<dbReference type="KEGG" id="sapo:SAPIO_CDS10685"/>
<dbReference type="OrthoDB" id="1204at2759"/>
<organism evidence="3 4">
    <name type="scientific">Pseudallescheria apiosperma</name>
    <name type="common">Scedosporium apiospermum</name>
    <dbReference type="NCBI Taxonomy" id="563466"/>
    <lineage>
        <taxon>Eukaryota</taxon>
        <taxon>Fungi</taxon>
        <taxon>Dikarya</taxon>
        <taxon>Ascomycota</taxon>
        <taxon>Pezizomycotina</taxon>
        <taxon>Sordariomycetes</taxon>
        <taxon>Hypocreomycetidae</taxon>
        <taxon>Microascales</taxon>
        <taxon>Microascaceae</taxon>
        <taxon>Scedosporium</taxon>
    </lineage>
</organism>
<feature type="region of interest" description="Disordered" evidence="1">
    <location>
        <begin position="344"/>
        <end position="440"/>
    </location>
</feature>
<reference evidence="3 4" key="1">
    <citation type="journal article" date="2014" name="Genome Announc.">
        <title>Draft genome sequence of the pathogenic fungus Scedosporium apiospermum.</title>
        <authorList>
            <person name="Vandeputte P."/>
            <person name="Ghamrawi S."/>
            <person name="Rechenmann M."/>
            <person name="Iltis A."/>
            <person name="Giraud S."/>
            <person name="Fleury M."/>
            <person name="Thornton C."/>
            <person name="Delhaes L."/>
            <person name="Meyer W."/>
            <person name="Papon N."/>
            <person name="Bouchara J.P."/>
        </authorList>
    </citation>
    <scope>NUCLEOTIDE SEQUENCE [LARGE SCALE GENOMIC DNA]</scope>
    <source>
        <strain evidence="3 4">IHEM 14462</strain>
    </source>
</reference>
<feature type="compositionally biased region" description="Polar residues" evidence="1">
    <location>
        <begin position="601"/>
        <end position="611"/>
    </location>
</feature>
<feature type="region of interest" description="Disordered" evidence="1">
    <location>
        <begin position="285"/>
        <end position="331"/>
    </location>
</feature>
<dbReference type="Pfam" id="PF12751">
    <property type="entry name" value="Vac7"/>
    <property type="match status" value="1"/>
</dbReference>
<protein>
    <submittedName>
        <fullName evidence="3">Phospholipid metabolism enzyme regulator</fullName>
    </submittedName>
</protein>
<feature type="region of interest" description="Disordered" evidence="1">
    <location>
        <begin position="701"/>
        <end position="745"/>
    </location>
</feature>
<accession>A0A084FUA7</accession>
<gene>
    <name evidence="3" type="ORF">SAPIO_CDS10685</name>
</gene>
<keyword evidence="2" id="KW-0812">Transmembrane</keyword>
<evidence type="ECO:0000313" key="3">
    <source>
        <dbReference type="EMBL" id="KEZ38669.1"/>
    </source>
</evidence>
<feature type="compositionally biased region" description="Basic residues" evidence="1">
    <location>
        <begin position="499"/>
        <end position="508"/>
    </location>
</feature>
<comment type="caution">
    <text evidence="3">The sequence shown here is derived from an EMBL/GenBank/DDBJ whole genome shotgun (WGS) entry which is preliminary data.</text>
</comment>
<feature type="compositionally biased region" description="Polar residues" evidence="1">
    <location>
        <begin position="533"/>
        <end position="542"/>
    </location>
</feature>
<dbReference type="GO" id="GO:0000011">
    <property type="term" value="P:vacuole inheritance"/>
    <property type="evidence" value="ECO:0007669"/>
    <property type="project" value="TreeGrafter"/>
</dbReference>
<sequence length="858" mass="91761">MDKSANRPGGTSTEPSHSSTGSRSQLPSPQPVSVSSSTSLSEQMNQSKQSSTNNSVAPSPLGSRDPSPIRLYRQSTTTQPSFPHSRSRKNSVVDTSPTRVARSGLPQGHGNSRTLTAANTPALPPASQEPNVRGPTPQKPATSDQTRSNSPRWPISPRLRSPPPQLNRASIAQSIRANETPSVILPRGPTATLPPPSTDQAQMSESETEDIQLQSGLRTPAHGSTLETVQEVSLPNSPKHITDAAMEQVKEKLASELVTQTEGGYTTESKTLRARPLLYTAESGSESGSVKVEGRRTAGGITAPPMMSRQSSSMSTKAGKTKPEGSTQNMTVETETVISVPNVALAPAGPQGGNGTLRTRPSAETIKPKKEKKKGSRKQPAGAASSKAEIFEAKVASAVDEADDSDSEETFVYDSNPPDDRRRFHSRTPSATSMMSQAERAAAMRSIHSVMESAGPPVSVRKNMKFASTINSSTADSLAQGEDDNKGVGRSSAGSGRGTARHHHHIGRWGRSGHPSLFDNESPFPAAQRTKFSRTPSKQSSAPPSPRNYVRSGTNGKRAPPYVSNNYDLDDTTGPDDERTPLIFSSSRSYRSTRGRRGPISQRQLESQSYHSPPSYLNRLAACLVVTMMVLLVVTGAISFMFATSQPLTNIELTGIHNVIASEPELMFDLTVKAHNPNIVVVTIDNANLEIFAKSIHAGSDSEWWKHPQGPPDGGRRGGGSKGDKGVHISDDPPTDMPDDDAAPNMRLGTITEFDSPLSFEGSFFHKGMSSSTGAMRLHLPGNQTAGGSERWGRILQDEFDLVIKGIVKYNLPLSQKTRTASISGRTTVKPNSANDPSLKPNSTRIDIHPVAIDGGPE</sequence>
<feature type="compositionally biased region" description="Polar residues" evidence="1">
    <location>
        <begin position="427"/>
        <end position="436"/>
    </location>
</feature>
<dbReference type="Proteomes" id="UP000028545">
    <property type="component" value="Unassembled WGS sequence"/>
</dbReference>
<dbReference type="AlphaFoldDB" id="A0A084FUA7"/>
<feature type="compositionally biased region" description="Polar residues" evidence="1">
    <location>
        <begin position="820"/>
        <end position="845"/>
    </location>
</feature>
<feature type="compositionally biased region" description="Polar residues" evidence="1">
    <location>
        <begin position="139"/>
        <end position="151"/>
    </location>
</feature>
<proteinExistence type="predicted"/>
<dbReference type="GeneID" id="27719906"/>
<feature type="compositionally biased region" description="Polar residues" evidence="1">
    <location>
        <begin position="42"/>
        <end position="57"/>
    </location>
</feature>
<feature type="compositionally biased region" description="Basic and acidic residues" evidence="1">
    <location>
        <begin position="722"/>
        <end position="731"/>
    </location>
</feature>
<keyword evidence="4" id="KW-1185">Reference proteome</keyword>
<evidence type="ECO:0000256" key="2">
    <source>
        <dbReference type="SAM" id="Phobius"/>
    </source>
</evidence>
<evidence type="ECO:0000256" key="1">
    <source>
        <dbReference type="SAM" id="MobiDB-lite"/>
    </source>
</evidence>
<dbReference type="PANTHER" id="PTHR28258">
    <property type="entry name" value="VACUOLAR SEGREGATION PROTEIN 7"/>
    <property type="match status" value="1"/>
</dbReference>
<dbReference type="HOGENOM" id="CLU_010147_0_0_1"/>
<dbReference type="GO" id="GO:0000329">
    <property type="term" value="C:fungal-type vacuole membrane"/>
    <property type="evidence" value="ECO:0007669"/>
    <property type="project" value="TreeGrafter"/>
</dbReference>
<feature type="compositionally biased region" description="Acidic residues" evidence="1">
    <location>
        <begin position="733"/>
        <end position="742"/>
    </location>
</feature>
<feature type="region of interest" description="Disordered" evidence="1">
    <location>
        <begin position="1"/>
        <end position="215"/>
    </location>
</feature>
<dbReference type="GO" id="GO:0070772">
    <property type="term" value="C:PAS complex"/>
    <property type="evidence" value="ECO:0007669"/>
    <property type="project" value="TreeGrafter"/>
</dbReference>
<feature type="compositionally biased region" description="Low complexity" evidence="1">
    <location>
        <begin position="306"/>
        <end position="315"/>
    </location>
</feature>
<dbReference type="PANTHER" id="PTHR28258:SF1">
    <property type="entry name" value="VACUOLAR SEGREGATION PROTEIN 7"/>
    <property type="match status" value="1"/>
</dbReference>
<name>A0A084FUA7_PSEDA</name>
<feature type="compositionally biased region" description="Acidic residues" evidence="1">
    <location>
        <begin position="400"/>
        <end position="411"/>
    </location>
</feature>
<feature type="compositionally biased region" description="Polar residues" evidence="1">
    <location>
        <begin position="73"/>
        <end position="98"/>
    </location>
</feature>
<dbReference type="InterPro" id="IPR024260">
    <property type="entry name" value="Vac7"/>
</dbReference>
<feature type="compositionally biased region" description="Polar residues" evidence="1">
    <location>
        <begin position="167"/>
        <end position="181"/>
    </location>
</feature>
<evidence type="ECO:0000313" key="4">
    <source>
        <dbReference type="Proteomes" id="UP000028545"/>
    </source>
</evidence>
<feature type="compositionally biased region" description="Polar residues" evidence="1">
    <location>
        <begin position="9"/>
        <end position="21"/>
    </location>
</feature>
<dbReference type="GO" id="GO:0010513">
    <property type="term" value="P:positive regulation of phosphatidylinositol biosynthetic process"/>
    <property type="evidence" value="ECO:0007669"/>
    <property type="project" value="TreeGrafter"/>
</dbReference>
<feature type="region of interest" description="Disordered" evidence="1">
    <location>
        <begin position="472"/>
        <end position="611"/>
    </location>
</feature>
<dbReference type="RefSeq" id="XP_016638468.1">
    <property type="nucleotide sequence ID" value="XM_016784234.1"/>
</dbReference>
<feature type="compositionally biased region" description="Low complexity" evidence="1">
    <location>
        <begin position="22"/>
        <end position="41"/>
    </location>
</feature>
<feature type="compositionally biased region" description="Polar residues" evidence="1">
    <location>
        <begin position="198"/>
        <end position="215"/>
    </location>
</feature>
<feature type="transmembrane region" description="Helical" evidence="2">
    <location>
        <begin position="616"/>
        <end position="643"/>
    </location>
</feature>
<keyword evidence="2" id="KW-0472">Membrane</keyword>
<dbReference type="EMBL" id="JOWA01000176">
    <property type="protein sequence ID" value="KEZ38669.1"/>
    <property type="molecule type" value="Genomic_DNA"/>
</dbReference>
<dbReference type="OMA" id="QHRYHSR"/>
<feature type="region of interest" description="Disordered" evidence="1">
    <location>
        <begin position="820"/>
        <end position="858"/>
    </location>
</feature>
<keyword evidence="2" id="KW-1133">Transmembrane helix</keyword>
<dbReference type="GO" id="GO:1903778">
    <property type="term" value="P:protein localization to vacuolar membrane"/>
    <property type="evidence" value="ECO:0007669"/>
    <property type="project" value="TreeGrafter"/>
</dbReference>
<dbReference type="VEuPathDB" id="FungiDB:SAPIO_CDS10685"/>